<dbReference type="InterPro" id="IPR053032">
    <property type="entry name" value="BAH_domain-containing"/>
</dbReference>
<feature type="region of interest" description="Disordered" evidence="1">
    <location>
        <begin position="1"/>
        <end position="46"/>
    </location>
</feature>
<feature type="region of interest" description="Disordered" evidence="1">
    <location>
        <begin position="94"/>
        <end position="226"/>
    </location>
</feature>
<reference evidence="4" key="1">
    <citation type="submission" date="2025-08" db="UniProtKB">
        <authorList>
            <consortium name="RefSeq"/>
        </authorList>
    </citation>
    <scope>IDENTIFICATION</scope>
    <source>
        <tissue evidence="4">Sperm</tissue>
    </source>
</reference>
<dbReference type="PROSITE" id="PS51038">
    <property type="entry name" value="BAH"/>
    <property type="match status" value="1"/>
</dbReference>
<proteinExistence type="predicted"/>
<dbReference type="Proteomes" id="UP001318040">
    <property type="component" value="Chromosome 53"/>
</dbReference>
<gene>
    <name evidence="4" type="primary">LOC116953916</name>
</gene>
<evidence type="ECO:0000256" key="1">
    <source>
        <dbReference type="SAM" id="MobiDB-lite"/>
    </source>
</evidence>
<dbReference type="GO" id="GO:0005677">
    <property type="term" value="C:chromatin silencing complex"/>
    <property type="evidence" value="ECO:0007669"/>
    <property type="project" value="TreeGrafter"/>
</dbReference>
<dbReference type="AlphaFoldDB" id="A0AAJ7U7J5"/>
<dbReference type="SMART" id="SM00439">
    <property type="entry name" value="BAH"/>
    <property type="match status" value="1"/>
</dbReference>
<feature type="region of interest" description="Disordered" evidence="1">
    <location>
        <begin position="298"/>
        <end position="374"/>
    </location>
</feature>
<feature type="compositionally biased region" description="Gly residues" evidence="1">
    <location>
        <begin position="24"/>
        <end position="43"/>
    </location>
</feature>
<dbReference type="InterPro" id="IPR001025">
    <property type="entry name" value="BAH_dom"/>
</dbReference>
<dbReference type="PANTHER" id="PTHR46576">
    <property type="entry name" value="BROMO ADJACENT HOMOLOGY DOMAIN-CONTAINING 1 PROTEIN"/>
    <property type="match status" value="1"/>
</dbReference>
<dbReference type="KEGG" id="pmrn:116953916"/>
<dbReference type="PANTHER" id="PTHR46576:SF1">
    <property type="entry name" value="BROMO ADJACENT HOMOLOGY DOMAIN-CONTAINING 1 PROTEIN"/>
    <property type="match status" value="1"/>
</dbReference>
<feature type="compositionally biased region" description="Low complexity" evidence="1">
    <location>
        <begin position="188"/>
        <end position="209"/>
    </location>
</feature>
<feature type="compositionally biased region" description="Low complexity" evidence="1">
    <location>
        <begin position="11"/>
        <end position="23"/>
    </location>
</feature>
<dbReference type="Gene3D" id="2.30.30.490">
    <property type="match status" value="1"/>
</dbReference>
<feature type="domain" description="BAH" evidence="2">
    <location>
        <begin position="500"/>
        <end position="659"/>
    </location>
</feature>
<name>A0AAJ7U7J5_PETMA</name>
<feature type="compositionally biased region" description="Gly residues" evidence="1">
    <location>
        <begin position="118"/>
        <end position="129"/>
    </location>
</feature>
<evidence type="ECO:0000313" key="3">
    <source>
        <dbReference type="Proteomes" id="UP001318040"/>
    </source>
</evidence>
<organism evidence="3 4">
    <name type="scientific">Petromyzon marinus</name>
    <name type="common">Sea lamprey</name>
    <dbReference type="NCBI Taxonomy" id="7757"/>
    <lineage>
        <taxon>Eukaryota</taxon>
        <taxon>Metazoa</taxon>
        <taxon>Chordata</taxon>
        <taxon>Craniata</taxon>
        <taxon>Vertebrata</taxon>
        <taxon>Cyclostomata</taxon>
        <taxon>Hyperoartia</taxon>
        <taxon>Petromyzontiformes</taxon>
        <taxon>Petromyzontidae</taxon>
        <taxon>Petromyzon</taxon>
    </lineage>
</organism>
<dbReference type="GO" id="GO:0000976">
    <property type="term" value="F:transcription cis-regulatory region binding"/>
    <property type="evidence" value="ECO:0007669"/>
    <property type="project" value="TreeGrafter"/>
</dbReference>
<keyword evidence="3" id="KW-1185">Reference proteome</keyword>
<dbReference type="GO" id="GO:0003682">
    <property type="term" value="F:chromatin binding"/>
    <property type="evidence" value="ECO:0007669"/>
    <property type="project" value="InterPro"/>
</dbReference>
<evidence type="ECO:0000259" key="2">
    <source>
        <dbReference type="PROSITE" id="PS51038"/>
    </source>
</evidence>
<sequence>MAVASTGAGGPPSEAAPEGAAVEPGGGRSAGGAGDGGTGGADGAEGDVLVLKPSPWNLFPCHFYFEPRKRRLASLNAEALVSALLERDLPNLAAASSSSAKPPAKRSRRQCSLDSAGATGGCGRGGRGGMAPKRRGAGGGGGGNDARGNRTAKNAGAASQRKRPRRASGVSGRELVRSRSDPGPLVVAPAKPCRPAGRGGRATRANPGSAGAGRAGASHAGERQSPVRFPRLSASAAPSYAPCEPCCEWGCGCGCRVGEEAGAGAGPVGKAAVGSAVDPRAARVCLVKLPHAESIIYGTRANGSSDGRRTNHQHHHRHRRHQQHHRHHHHQHHHHQHKHQHSHLEDTEDNEEEHSGYGCRAAQARHPSARPASGLPRPLALYPARSIPASPYPELPSPGCRNHPGTGLLFVPAGGGSRAGAGRGADKRGSQGAMRGARGAAAAAASAASLVCEVALSYTARRQTNGWVPVGEAYEKAVYVAGELELVPRRCYGAVRRGGDIIAVRDCVLLRSGPRRKCLPYVAKISALWDDPKTGELTMSLLWYYRPEHTQGGRVPGQHCENEVFASRHQDENSVACIEDKCYVLTYLEYCRFQAEVRQREESGRRASPLARPSAGVVPALPARVAPPHRCLPDRANPSLVYLCRRVYDFRLGRILKNPI</sequence>
<dbReference type="InterPro" id="IPR043151">
    <property type="entry name" value="BAH_sf"/>
</dbReference>
<dbReference type="GO" id="GO:0045892">
    <property type="term" value="P:negative regulation of DNA-templated transcription"/>
    <property type="evidence" value="ECO:0007669"/>
    <property type="project" value="TreeGrafter"/>
</dbReference>
<protein>
    <submittedName>
        <fullName evidence="4">Bromo adjacent homology domain-containing 1 protein-like</fullName>
    </submittedName>
</protein>
<evidence type="ECO:0000313" key="4">
    <source>
        <dbReference type="RefSeq" id="XP_032830115.1"/>
    </source>
</evidence>
<dbReference type="Pfam" id="PF01426">
    <property type="entry name" value="BAH"/>
    <property type="match status" value="1"/>
</dbReference>
<dbReference type="GO" id="GO:0031507">
    <property type="term" value="P:heterochromatin formation"/>
    <property type="evidence" value="ECO:0007669"/>
    <property type="project" value="TreeGrafter"/>
</dbReference>
<accession>A0AAJ7U7J5</accession>
<dbReference type="RefSeq" id="XP_032830115.1">
    <property type="nucleotide sequence ID" value="XM_032974224.1"/>
</dbReference>
<feature type="compositionally biased region" description="Basic residues" evidence="1">
    <location>
        <begin position="310"/>
        <end position="341"/>
    </location>
</feature>